<name>A0A4Z2GSN9_9TELE</name>
<proteinExistence type="predicted"/>
<dbReference type="EMBL" id="SRLO01000431">
    <property type="protein sequence ID" value="TNN56321.1"/>
    <property type="molecule type" value="Genomic_DNA"/>
</dbReference>
<protein>
    <submittedName>
        <fullName evidence="1">Uncharacterized protein</fullName>
    </submittedName>
</protein>
<dbReference type="OrthoDB" id="10498182at2759"/>
<evidence type="ECO:0000313" key="1">
    <source>
        <dbReference type="EMBL" id="TNN56321.1"/>
    </source>
</evidence>
<organism evidence="1 2">
    <name type="scientific">Liparis tanakae</name>
    <name type="common">Tanaka's snailfish</name>
    <dbReference type="NCBI Taxonomy" id="230148"/>
    <lineage>
        <taxon>Eukaryota</taxon>
        <taxon>Metazoa</taxon>
        <taxon>Chordata</taxon>
        <taxon>Craniata</taxon>
        <taxon>Vertebrata</taxon>
        <taxon>Euteleostomi</taxon>
        <taxon>Actinopterygii</taxon>
        <taxon>Neopterygii</taxon>
        <taxon>Teleostei</taxon>
        <taxon>Neoteleostei</taxon>
        <taxon>Acanthomorphata</taxon>
        <taxon>Eupercaria</taxon>
        <taxon>Perciformes</taxon>
        <taxon>Cottioidei</taxon>
        <taxon>Cottales</taxon>
        <taxon>Liparidae</taxon>
        <taxon>Liparis</taxon>
    </lineage>
</organism>
<accession>A0A4Z2GSN9</accession>
<dbReference type="AlphaFoldDB" id="A0A4Z2GSN9"/>
<evidence type="ECO:0000313" key="2">
    <source>
        <dbReference type="Proteomes" id="UP000314294"/>
    </source>
</evidence>
<reference evidence="1 2" key="1">
    <citation type="submission" date="2019-03" db="EMBL/GenBank/DDBJ databases">
        <title>First draft genome of Liparis tanakae, snailfish: a comprehensive survey of snailfish specific genes.</title>
        <authorList>
            <person name="Kim W."/>
            <person name="Song I."/>
            <person name="Jeong J.-H."/>
            <person name="Kim D."/>
            <person name="Kim S."/>
            <person name="Ryu S."/>
            <person name="Song J.Y."/>
            <person name="Lee S.K."/>
        </authorList>
    </citation>
    <scope>NUCLEOTIDE SEQUENCE [LARGE SCALE GENOMIC DNA]</scope>
    <source>
        <tissue evidence="1">Muscle</tissue>
    </source>
</reference>
<gene>
    <name evidence="1" type="ORF">EYF80_033432</name>
</gene>
<sequence length="188" mass="21055">MTSNSAGLKDSWTIVLHSWEFWKPVSNAMIMLEPEPPGQQPMMMMTTACTGSTPKASDKAKAVKGMMPNWHRKPMMMPQGLLMWPHSFWASTVHPMENMTMASITVSTMLNTKLSVSLKSLEGTRQFVPEHTVEKGSQLLETAAVAMNVDIVANRHFKTHMKPQRGRETHLTRSGWGKQLEVCVLTTS</sequence>
<dbReference type="Proteomes" id="UP000314294">
    <property type="component" value="Unassembled WGS sequence"/>
</dbReference>
<keyword evidence="2" id="KW-1185">Reference proteome</keyword>
<comment type="caution">
    <text evidence="1">The sequence shown here is derived from an EMBL/GenBank/DDBJ whole genome shotgun (WGS) entry which is preliminary data.</text>
</comment>